<evidence type="ECO:0000313" key="2">
    <source>
        <dbReference type="EMBL" id="QGX95461.1"/>
    </source>
</evidence>
<dbReference type="InterPro" id="IPR011991">
    <property type="entry name" value="ArsR-like_HTH"/>
</dbReference>
<dbReference type="EMBL" id="CP034345">
    <property type="protein sequence ID" value="QGX95461.1"/>
    <property type="molecule type" value="Genomic_DNA"/>
</dbReference>
<dbReference type="RefSeq" id="WP_157689920.1">
    <property type="nucleotide sequence ID" value="NZ_CP034345.1"/>
</dbReference>
<name>A0A6B9FAU1_9EURY</name>
<dbReference type="Proteomes" id="UP000428325">
    <property type="component" value="Chromosome"/>
</dbReference>
<dbReference type="KEGG" id="hra:EI982_12020"/>
<gene>
    <name evidence="2" type="ORF">EI982_12020</name>
</gene>
<dbReference type="Gene3D" id="1.10.10.10">
    <property type="entry name" value="Winged helix-like DNA-binding domain superfamily/Winged helix DNA-binding domain"/>
    <property type="match status" value="1"/>
</dbReference>
<evidence type="ECO:0000313" key="3">
    <source>
        <dbReference type="Proteomes" id="UP000428325"/>
    </source>
</evidence>
<organism evidence="2 3">
    <name type="scientific">Haloplanus rallus</name>
    <dbReference type="NCBI Taxonomy" id="1816183"/>
    <lineage>
        <taxon>Archaea</taxon>
        <taxon>Methanobacteriati</taxon>
        <taxon>Methanobacteriota</taxon>
        <taxon>Stenosarchaea group</taxon>
        <taxon>Halobacteria</taxon>
        <taxon>Halobacteriales</taxon>
        <taxon>Haloferacaceae</taxon>
        <taxon>Haloplanus</taxon>
    </lineage>
</organism>
<dbReference type="SUPFAM" id="SSF46785">
    <property type="entry name" value="Winged helix' DNA-binding domain"/>
    <property type="match status" value="1"/>
</dbReference>
<dbReference type="AlphaFoldDB" id="A0A6B9FAU1"/>
<evidence type="ECO:0000256" key="1">
    <source>
        <dbReference type="SAM" id="MobiDB-lite"/>
    </source>
</evidence>
<keyword evidence="3" id="KW-1185">Reference proteome</keyword>
<accession>A0A6B9FAU1</accession>
<sequence>MITEGRTPDDAGNEELVHEVTQRTRGRIIQDILGHPYKSPSFDEIDFMNPGLSSATLREHLNKLIEYGLVRKVEAPEDERTRDFPFVFYTLSDTGREFLETHNLYVDEEEEIEREYAEVDKPEHILNKQNDAPRPTALFD</sequence>
<dbReference type="CDD" id="cd00090">
    <property type="entry name" value="HTH_ARSR"/>
    <property type="match status" value="1"/>
</dbReference>
<protein>
    <submittedName>
        <fullName evidence="2">PadR family transcriptional regulator</fullName>
    </submittedName>
</protein>
<proteinExistence type="predicted"/>
<reference evidence="2 3" key="1">
    <citation type="submission" date="2018-12" db="EMBL/GenBank/DDBJ databases">
        <title>Complete genome sequence of Haloplanus rallus MBLA0036.</title>
        <authorList>
            <person name="Nam Y.-d."/>
            <person name="Kang J."/>
            <person name="Chung W.-H."/>
            <person name="Park Y.S."/>
        </authorList>
    </citation>
    <scope>NUCLEOTIDE SEQUENCE [LARGE SCALE GENOMIC DNA]</scope>
    <source>
        <strain evidence="2 3">MBLA0036</strain>
    </source>
</reference>
<dbReference type="InterPro" id="IPR036390">
    <property type="entry name" value="WH_DNA-bd_sf"/>
</dbReference>
<dbReference type="InterPro" id="IPR036388">
    <property type="entry name" value="WH-like_DNA-bd_sf"/>
</dbReference>
<dbReference type="OrthoDB" id="195102at2157"/>
<feature type="region of interest" description="Disordered" evidence="1">
    <location>
        <begin position="120"/>
        <end position="140"/>
    </location>
</feature>
<dbReference type="GeneID" id="99246765"/>